<evidence type="ECO:0000256" key="1">
    <source>
        <dbReference type="ARBA" id="ARBA00023015"/>
    </source>
</evidence>
<dbReference type="SUPFAM" id="SSF48498">
    <property type="entry name" value="Tetracyclin repressor-like, C-terminal domain"/>
    <property type="match status" value="1"/>
</dbReference>
<evidence type="ECO:0000256" key="3">
    <source>
        <dbReference type="ARBA" id="ARBA00023163"/>
    </source>
</evidence>
<dbReference type="Proteomes" id="UP000451860">
    <property type="component" value="Unassembled WGS sequence"/>
</dbReference>
<dbReference type="InterPro" id="IPR036271">
    <property type="entry name" value="Tet_transcr_reg_TetR-rel_C_sf"/>
</dbReference>
<dbReference type="Pfam" id="PF00440">
    <property type="entry name" value="TetR_N"/>
    <property type="match status" value="1"/>
</dbReference>
<organism evidence="7 8">
    <name type="scientific">Georgenia thermotolerans</name>
    <dbReference type="NCBI Taxonomy" id="527326"/>
    <lineage>
        <taxon>Bacteria</taxon>
        <taxon>Bacillati</taxon>
        <taxon>Actinomycetota</taxon>
        <taxon>Actinomycetes</taxon>
        <taxon>Micrococcales</taxon>
        <taxon>Bogoriellaceae</taxon>
        <taxon>Georgenia</taxon>
    </lineage>
</organism>
<feature type="region of interest" description="Disordered" evidence="5">
    <location>
        <begin position="1"/>
        <end position="20"/>
    </location>
</feature>
<accession>A0A7J5UV73</accession>
<dbReference type="InterPro" id="IPR009057">
    <property type="entry name" value="Homeodomain-like_sf"/>
</dbReference>
<keyword evidence="8" id="KW-1185">Reference proteome</keyword>
<keyword evidence="3" id="KW-0804">Transcription</keyword>
<protein>
    <submittedName>
        <fullName evidence="7">TetR family transcriptional regulator</fullName>
    </submittedName>
</protein>
<name>A0A7J5UV73_9MICO</name>
<dbReference type="PROSITE" id="PS50977">
    <property type="entry name" value="HTH_TETR_2"/>
    <property type="match status" value="1"/>
</dbReference>
<dbReference type="Pfam" id="PF17920">
    <property type="entry name" value="TetR_C_16"/>
    <property type="match status" value="1"/>
</dbReference>
<dbReference type="InterPro" id="IPR001647">
    <property type="entry name" value="HTH_TetR"/>
</dbReference>
<sequence length="192" mass="20060">MMSAGQVTAETGHDAAPAAGSRGAVLTAAAELFAERGFNQVTIRDIAARAGLSPAMVMKCGGSKRDLFYAAATFSAPPLPDVPDAELGEALVRDLLERFHRAAIEPLTRVLVLTLSGPDPDSVRERFAIGYLDPLTERLGGDEAARLRAELVVAALAGLAVSVRILQAPASGADPAEVTRRYGAVVQRLIDG</sequence>
<dbReference type="Gene3D" id="1.10.357.10">
    <property type="entry name" value="Tetracycline Repressor, domain 2"/>
    <property type="match status" value="1"/>
</dbReference>
<dbReference type="OrthoDB" id="4867607at2"/>
<feature type="DNA-binding region" description="H-T-H motif" evidence="4">
    <location>
        <begin position="42"/>
        <end position="61"/>
    </location>
</feature>
<evidence type="ECO:0000256" key="2">
    <source>
        <dbReference type="ARBA" id="ARBA00023125"/>
    </source>
</evidence>
<dbReference type="InterPro" id="IPR041678">
    <property type="entry name" value="TetR_C_16"/>
</dbReference>
<evidence type="ECO:0000256" key="5">
    <source>
        <dbReference type="SAM" id="MobiDB-lite"/>
    </source>
</evidence>
<reference evidence="7 8" key="1">
    <citation type="submission" date="2019-10" db="EMBL/GenBank/DDBJ databases">
        <title>Georgenia wutianyii sp. nov. and Georgenia yuyongxinii sp. nov. isolated from plateau pika (Ochotona curzoniae) in the Qinghai-Tibet plateau of China.</title>
        <authorList>
            <person name="Tian Z."/>
        </authorList>
    </citation>
    <scope>NUCLEOTIDE SEQUENCE [LARGE SCALE GENOMIC DNA]</scope>
    <source>
        <strain evidence="7 8">DSM 21501</strain>
    </source>
</reference>
<evidence type="ECO:0000256" key="4">
    <source>
        <dbReference type="PROSITE-ProRule" id="PRU00335"/>
    </source>
</evidence>
<dbReference type="PANTHER" id="PTHR30055">
    <property type="entry name" value="HTH-TYPE TRANSCRIPTIONAL REGULATOR RUTR"/>
    <property type="match status" value="1"/>
</dbReference>
<dbReference type="PANTHER" id="PTHR30055:SF234">
    <property type="entry name" value="HTH-TYPE TRANSCRIPTIONAL REGULATOR BETI"/>
    <property type="match status" value="1"/>
</dbReference>
<dbReference type="AlphaFoldDB" id="A0A7J5UV73"/>
<evidence type="ECO:0000313" key="8">
    <source>
        <dbReference type="Proteomes" id="UP000451860"/>
    </source>
</evidence>
<dbReference type="SUPFAM" id="SSF46689">
    <property type="entry name" value="Homeodomain-like"/>
    <property type="match status" value="1"/>
</dbReference>
<keyword evidence="1" id="KW-0805">Transcription regulation</keyword>
<dbReference type="InterPro" id="IPR050109">
    <property type="entry name" value="HTH-type_TetR-like_transc_reg"/>
</dbReference>
<gene>
    <name evidence="7" type="ORF">GB883_00660</name>
</gene>
<dbReference type="GO" id="GO:0000976">
    <property type="term" value="F:transcription cis-regulatory region binding"/>
    <property type="evidence" value="ECO:0007669"/>
    <property type="project" value="TreeGrafter"/>
</dbReference>
<keyword evidence="2 4" id="KW-0238">DNA-binding</keyword>
<proteinExistence type="predicted"/>
<feature type="domain" description="HTH tetR-type" evidence="6">
    <location>
        <begin position="19"/>
        <end position="79"/>
    </location>
</feature>
<dbReference type="PRINTS" id="PR00455">
    <property type="entry name" value="HTHTETR"/>
</dbReference>
<evidence type="ECO:0000313" key="7">
    <source>
        <dbReference type="EMBL" id="KAE8766178.1"/>
    </source>
</evidence>
<dbReference type="GO" id="GO:0003700">
    <property type="term" value="F:DNA-binding transcription factor activity"/>
    <property type="evidence" value="ECO:0007669"/>
    <property type="project" value="TreeGrafter"/>
</dbReference>
<dbReference type="EMBL" id="WHJE01000001">
    <property type="protein sequence ID" value="KAE8766178.1"/>
    <property type="molecule type" value="Genomic_DNA"/>
</dbReference>
<comment type="caution">
    <text evidence="7">The sequence shown here is derived from an EMBL/GenBank/DDBJ whole genome shotgun (WGS) entry which is preliminary data.</text>
</comment>
<evidence type="ECO:0000259" key="6">
    <source>
        <dbReference type="PROSITE" id="PS50977"/>
    </source>
</evidence>